<keyword evidence="16" id="KW-0812">Transmembrane</keyword>
<feature type="region of interest" description="Disordered" evidence="15">
    <location>
        <begin position="434"/>
        <end position="657"/>
    </location>
</feature>
<feature type="compositionally biased region" description="Basic and acidic residues" evidence="15">
    <location>
        <begin position="625"/>
        <end position="637"/>
    </location>
</feature>
<feature type="compositionally biased region" description="Basic and acidic residues" evidence="15">
    <location>
        <begin position="490"/>
        <end position="527"/>
    </location>
</feature>
<keyword evidence="5" id="KW-0813">Transport</keyword>
<evidence type="ECO:0000256" key="2">
    <source>
        <dbReference type="ARBA" id="ARBA00004435"/>
    </source>
</evidence>
<dbReference type="InterPro" id="IPR051109">
    <property type="entry name" value="MAM_complex_regulator"/>
</dbReference>
<evidence type="ECO:0000256" key="11">
    <source>
        <dbReference type="ARBA" id="ARBA00023136"/>
    </source>
</evidence>
<keyword evidence="9" id="KW-0965">Cell junction</keyword>
<dbReference type="Gene3D" id="2.30.42.10">
    <property type="match status" value="1"/>
</dbReference>
<evidence type="ECO:0000256" key="10">
    <source>
        <dbReference type="ARBA" id="ARBA00023018"/>
    </source>
</evidence>
<evidence type="ECO:0000313" key="20">
    <source>
        <dbReference type="Proteomes" id="UP000054721"/>
    </source>
</evidence>
<sequence length="849" mass="96761">MACRAISSTDPVRRPLTECSGSDFHYVASNKGVGYALSVSYRDMFMHEVPYHDLMGFVVLICLTAMSSDKPRFVRHDKVREDADTVETVEWTQIGGSGKAYWIEKYFRSNKVPRKYGCAVSKKEIQWFNLKIQDGNCHGERFYDSSLQKCQMDEYCIGRKRNFVCEKFATNNENCNSVGVFFRHTCELMSQSCAETCGSAVLITEFQNVGNSFPLGSFVQWSIDDNIRFSFFAKTTGNNPVYSSVSCFSDSISSSRQLFDNEVHIYENVKNVETYMDAIHEACLNSEIFRITVHNGQGENYFLYGVPFTYQVAFDPSEQFIQEVMDATTPIKQVKCKTNFKFKTALFTVRAWWSFDVSGVSLETDTLDGDKHESGYYRCNVEVTFQASFPRKTISTLKQKSYFLLSLIYTIAACIAVAILLSIMYACVSPKHRPTSKIKLSEKNKRRHTKRKRRRSKSSSKRSRHRSKKSTSRKRKKRKKRSTKKKEKTNKHGEGGKQEKGKGDEKHKVRKKEEKSKSKTKQEAGKKDIKKKRRSKTKGKPGKKDAKKESKGKTKEKRGKKDAKKESKGKAKEKHEKKDAKKESKSKGKEKPVKKDAKKKDKRKESPPRHESKSADKNKHKHKEKSSPKKQGKEQLKNKQPSKKQKDEKKEKRKSKNVARAVELLDYLQKSGEVTSPKLVTLQQILKSDFFNCVREVYEHIYGTIDVQGTQETKAVATAKATIAAFAAAEGHAHPRIIELAKTEEGLGFNVMGGKEQNSPIYISRIIPGGVADRKSGLRRGDQLININGVNVEGESHEKAVELLKNATGTVKLIVRYTPKLLEEMERRFEQQRLAAVTRKPQIHSPTLS</sequence>
<keyword evidence="12" id="KW-0628">Postsynaptic cell membrane</keyword>
<dbReference type="Proteomes" id="UP000054721">
    <property type="component" value="Unassembled WGS sequence"/>
</dbReference>
<evidence type="ECO:0000313" key="19">
    <source>
        <dbReference type="EMBL" id="KRZ51564.1"/>
    </source>
</evidence>
<feature type="compositionally biased region" description="Basic and acidic residues" evidence="15">
    <location>
        <begin position="563"/>
        <end position="617"/>
    </location>
</feature>
<dbReference type="InterPro" id="IPR004172">
    <property type="entry name" value="L27_dom"/>
</dbReference>
<reference evidence="19 20" key="1">
    <citation type="submission" date="2015-05" db="EMBL/GenBank/DDBJ databases">
        <title>Evolution of Trichinella species and genotypes.</title>
        <authorList>
            <person name="Korhonen P.K."/>
            <person name="Edoardo P."/>
            <person name="Giuseppe L.R."/>
            <person name="Gasser R.B."/>
        </authorList>
    </citation>
    <scope>NUCLEOTIDE SEQUENCE [LARGE SCALE GENOMIC DNA]</scope>
    <source>
        <strain evidence="19">ISS10</strain>
    </source>
</reference>
<evidence type="ECO:0000256" key="5">
    <source>
        <dbReference type="ARBA" id="ARBA00022448"/>
    </source>
</evidence>
<evidence type="ECO:0000256" key="7">
    <source>
        <dbReference type="ARBA" id="ARBA00022483"/>
    </source>
</evidence>
<evidence type="ECO:0000256" key="1">
    <source>
        <dbReference type="ARBA" id="ARBA00004171"/>
    </source>
</evidence>
<name>A0A0V1KX76_9BILA</name>
<evidence type="ECO:0000256" key="15">
    <source>
        <dbReference type="SAM" id="MobiDB-lite"/>
    </source>
</evidence>
<keyword evidence="6" id="KW-1003">Cell membrane</keyword>
<dbReference type="SMART" id="SM00569">
    <property type="entry name" value="L27"/>
    <property type="match status" value="1"/>
</dbReference>
<dbReference type="GO" id="GO:0098839">
    <property type="term" value="C:postsynaptic density membrane"/>
    <property type="evidence" value="ECO:0007669"/>
    <property type="project" value="UniProtKB-SubCell"/>
</dbReference>
<dbReference type="InterPro" id="IPR001478">
    <property type="entry name" value="PDZ"/>
</dbReference>
<dbReference type="GO" id="GO:0005923">
    <property type="term" value="C:bicellular tight junction"/>
    <property type="evidence" value="ECO:0007669"/>
    <property type="project" value="UniProtKB-SubCell"/>
</dbReference>
<protein>
    <recommendedName>
        <fullName evidence="14">Protein lin-7 homolog B</fullName>
    </recommendedName>
</protein>
<dbReference type="FunFam" id="2.30.42.10:FF:000039">
    <property type="entry name" value="Lin-7 homolog B"/>
    <property type="match status" value="1"/>
</dbReference>
<dbReference type="Pfam" id="PF02828">
    <property type="entry name" value="L27"/>
    <property type="match status" value="1"/>
</dbReference>
<feature type="compositionally biased region" description="Basic residues" evidence="15">
    <location>
        <begin position="528"/>
        <end position="541"/>
    </location>
</feature>
<feature type="transmembrane region" description="Helical" evidence="16">
    <location>
        <begin position="402"/>
        <end position="426"/>
    </location>
</feature>
<dbReference type="EMBL" id="JYDW01000222">
    <property type="protein sequence ID" value="KRZ51564.1"/>
    <property type="molecule type" value="Genomic_DNA"/>
</dbReference>
<feature type="domain" description="L27" evidence="18">
    <location>
        <begin position="654"/>
        <end position="709"/>
    </location>
</feature>
<dbReference type="AlphaFoldDB" id="A0A0V1KX76"/>
<keyword evidence="20" id="KW-1185">Reference proteome</keyword>
<evidence type="ECO:0000259" key="17">
    <source>
        <dbReference type="PROSITE" id="PS50106"/>
    </source>
</evidence>
<dbReference type="OrthoDB" id="10056216at2759"/>
<gene>
    <name evidence="19" type="primary">Lin7b</name>
    <name evidence="19" type="ORF">T02_14637</name>
</gene>
<comment type="caution">
    <text evidence="19">The sequence shown here is derived from an EMBL/GenBank/DDBJ whole genome shotgun (WGS) entry which is preliminary data.</text>
</comment>
<feature type="domain" description="PDZ" evidence="17">
    <location>
        <begin position="737"/>
        <end position="819"/>
    </location>
</feature>
<dbReference type="GO" id="GO:0006887">
    <property type="term" value="P:exocytosis"/>
    <property type="evidence" value="ECO:0007669"/>
    <property type="project" value="UniProtKB-KW"/>
</dbReference>
<dbReference type="InterPro" id="IPR036034">
    <property type="entry name" value="PDZ_sf"/>
</dbReference>
<evidence type="ECO:0000256" key="3">
    <source>
        <dbReference type="ARBA" id="ARBA00008546"/>
    </source>
</evidence>
<dbReference type="InterPro" id="IPR036892">
    <property type="entry name" value="L27_dom_sf"/>
</dbReference>
<evidence type="ECO:0000256" key="8">
    <source>
        <dbReference type="ARBA" id="ARBA00022927"/>
    </source>
</evidence>
<proteinExistence type="inferred from homology"/>
<accession>A0A0V1KX76</accession>
<dbReference type="CDD" id="cd06796">
    <property type="entry name" value="PDZ_Lin-7-like"/>
    <property type="match status" value="1"/>
</dbReference>
<keyword evidence="4" id="KW-0796">Tight junction</keyword>
<keyword evidence="16" id="KW-1133">Transmembrane helix</keyword>
<evidence type="ECO:0000256" key="13">
    <source>
        <dbReference type="ARBA" id="ARBA00034098"/>
    </source>
</evidence>
<evidence type="ECO:0000256" key="6">
    <source>
        <dbReference type="ARBA" id="ARBA00022475"/>
    </source>
</evidence>
<dbReference type="InterPro" id="IPR014775">
    <property type="entry name" value="L27_C"/>
</dbReference>
<evidence type="ECO:0000256" key="14">
    <source>
        <dbReference type="ARBA" id="ARBA00068095"/>
    </source>
</evidence>
<dbReference type="GO" id="GO:0015031">
    <property type="term" value="P:protein transport"/>
    <property type="evidence" value="ECO:0007669"/>
    <property type="project" value="UniProtKB-KW"/>
</dbReference>
<feature type="compositionally biased region" description="Basic residues" evidence="15">
    <location>
        <begin position="444"/>
        <end position="489"/>
    </location>
</feature>
<evidence type="ECO:0000256" key="16">
    <source>
        <dbReference type="SAM" id="Phobius"/>
    </source>
</evidence>
<dbReference type="SMART" id="SM00228">
    <property type="entry name" value="PDZ"/>
    <property type="match status" value="1"/>
</dbReference>
<evidence type="ECO:0000256" key="12">
    <source>
        <dbReference type="ARBA" id="ARBA00023257"/>
    </source>
</evidence>
<evidence type="ECO:0000259" key="18">
    <source>
        <dbReference type="PROSITE" id="PS51022"/>
    </source>
</evidence>
<dbReference type="SUPFAM" id="SSF101288">
    <property type="entry name" value="L27 domain"/>
    <property type="match status" value="1"/>
</dbReference>
<dbReference type="PROSITE" id="PS51022">
    <property type="entry name" value="L27"/>
    <property type="match status" value="1"/>
</dbReference>
<comment type="subcellular location">
    <subcellularLocation>
        <location evidence="1">Basolateral cell membrane</location>
        <topology evidence="1">Peripheral membrane protein</topology>
    </subcellularLocation>
    <subcellularLocation>
        <location evidence="2">Cell junction</location>
        <location evidence="2">Tight junction</location>
    </subcellularLocation>
    <subcellularLocation>
        <location evidence="13">Postsynaptic density membrane</location>
        <topology evidence="13">Peripheral membrane protein</topology>
    </subcellularLocation>
</comment>
<feature type="compositionally biased region" description="Basic and acidic residues" evidence="15">
    <location>
        <begin position="542"/>
        <end position="553"/>
    </location>
</feature>
<organism evidence="19 20">
    <name type="scientific">Trichinella nativa</name>
    <dbReference type="NCBI Taxonomy" id="6335"/>
    <lineage>
        <taxon>Eukaryota</taxon>
        <taxon>Metazoa</taxon>
        <taxon>Ecdysozoa</taxon>
        <taxon>Nematoda</taxon>
        <taxon>Enoplea</taxon>
        <taxon>Dorylaimia</taxon>
        <taxon>Trichinellida</taxon>
        <taxon>Trichinellidae</taxon>
        <taxon>Trichinella</taxon>
    </lineage>
</organism>
<dbReference type="GO" id="GO:0016323">
    <property type="term" value="C:basolateral plasma membrane"/>
    <property type="evidence" value="ECO:0007669"/>
    <property type="project" value="UniProtKB-SubCell"/>
</dbReference>
<dbReference type="Pfam" id="PF00595">
    <property type="entry name" value="PDZ"/>
    <property type="match status" value="1"/>
</dbReference>
<keyword evidence="7" id="KW-0268">Exocytosis</keyword>
<evidence type="ECO:0000256" key="4">
    <source>
        <dbReference type="ARBA" id="ARBA00022427"/>
    </source>
</evidence>
<dbReference type="PROSITE" id="PS50106">
    <property type="entry name" value="PDZ"/>
    <property type="match status" value="1"/>
</dbReference>
<dbReference type="Gene3D" id="1.10.287.650">
    <property type="entry name" value="L27 domain"/>
    <property type="match status" value="1"/>
</dbReference>
<dbReference type="SUPFAM" id="SSF50156">
    <property type="entry name" value="PDZ domain-like"/>
    <property type="match status" value="1"/>
</dbReference>
<keyword evidence="8" id="KW-0653">Protein transport</keyword>
<keyword evidence="11 16" id="KW-0472">Membrane</keyword>
<evidence type="ECO:0000256" key="9">
    <source>
        <dbReference type="ARBA" id="ARBA00022949"/>
    </source>
</evidence>
<dbReference type="PANTHER" id="PTHR14063">
    <property type="entry name" value="PROTEIN LIN-7 HOMOLOG"/>
    <property type="match status" value="1"/>
</dbReference>
<keyword evidence="10" id="KW-0770">Synapse</keyword>
<comment type="similarity">
    <text evidence="3">Belongs to the lin-7 family.</text>
</comment>